<dbReference type="Pfam" id="PF03129">
    <property type="entry name" value="HGTP_anticodon"/>
    <property type="match status" value="1"/>
</dbReference>
<proteinExistence type="predicted"/>
<name>K3WWG1_GLOUD</name>
<dbReference type="EnsemblProtists" id="PYU1_T009309">
    <property type="protein sequence ID" value="PYU1_T009309"/>
    <property type="gene ID" value="PYU1_G009291"/>
</dbReference>
<dbReference type="GO" id="GO:0006433">
    <property type="term" value="P:prolyl-tRNA aminoacylation"/>
    <property type="evidence" value="ECO:0007669"/>
    <property type="project" value="TreeGrafter"/>
</dbReference>
<dbReference type="InterPro" id="IPR050062">
    <property type="entry name" value="Pro-tRNA_synthetase"/>
</dbReference>
<dbReference type="HOGENOM" id="CLU_820390_0_0_1"/>
<dbReference type="SUPFAM" id="SSF55681">
    <property type="entry name" value="Class II aaRS and biotin synthetases"/>
    <property type="match status" value="1"/>
</dbReference>
<accession>K3WWG1</accession>
<dbReference type="VEuPathDB" id="FungiDB:PYU1_G009291"/>
<dbReference type="STRING" id="431595.K3WWG1"/>
<dbReference type="InParanoid" id="K3WWG1"/>
<dbReference type="EMBL" id="GL376632">
    <property type="status" value="NOT_ANNOTATED_CDS"/>
    <property type="molecule type" value="Genomic_DNA"/>
</dbReference>
<sequence length="339" mass="37537">VQAGDLNAWKQFLALPSRSGFTCKVLRERPTSDDDDTQQDQVLQYAIVFAREDREVNELSLKSFFSDEDLEEVKPAALNVLEDWNAAFKDKAQRLHLFFDDSLAHDESSTVVVKALKDAAQVHADQALVNVHHGHFRMAQEGDGCPRCAHSHLEAKRGIEVGHVFYLGQKYSKPFDVTFTETDSESGQPVKRVMEMGCFGMGVTRLIASAVEVSHDKHGIIWPVEIAPYKVIVMAIGSKTGDEPISQTAISIAQELASSSKATGLKRDDVILDDRWNESPGSKLAESELLGYPYRVVVGKRFAKEGLVEVQTRATLEKTFVAPSELLSFFADKVALGQL</sequence>
<dbReference type="Proteomes" id="UP000019132">
    <property type="component" value="Unassembled WGS sequence"/>
</dbReference>
<dbReference type="GO" id="GO:0004827">
    <property type="term" value="F:proline-tRNA ligase activity"/>
    <property type="evidence" value="ECO:0007669"/>
    <property type="project" value="TreeGrafter"/>
</dbReference>
<organism evidence="2 3">
    <name type="scientific">Globisporangium ultimum (strain ATCC 200006 / CBS 805.95 / DAOM BR144)</name>
    <name type="common">Pythium ultimum</name>
    <dbReference type="NCBI Taxonomy" id="431595"/>
    <lineage>
        <taxon>Eukaryota</taxon>
        <taxon>Sar</taxon>
        <taxon>Stramenopiles</taxon>
        <taxon>Oomycota</taxon>
        <taxon>Peronosporomycetes</taxon>
        <taxon>Pythiales</taxon>
        <taxon>Pythiaceae</taxon>
        <taxon>Globisporangium</taxon>
    </lineage>
</organism>
<dbReference type="PANTHER" id="PTHR42753:SF2">
    <property type="entry name" value="PROLINE--TRNA LIGASE"/>
    <property type="match status" value="1"/>
</dbReference>
<reference evidence="3" key="2">
    <citation type="submission" date="2010-04" db="EMBL/GenBank/DDBJ databases">
        <authorList>
            <person name="Buell R."/>
            <person name="Hamilton J."/>
            <person name="Hostetler J."/>
        </authorList>
    </citation>
    <scope>NUCLEOTIDE SEQUENCE [LARGE SCALE GENOMIC DNA]</scope>
    <source>
        <strain evidence="3">DAOM:BR144</strain>
    </source>
</reference>
<dbReference type="PANTHER" id="PTHR42753">
    <property type="entry name" value="MITOCHONDRIAL RIBOSOME PROTEIN L39/PROLYL-TRNA LIGASE FAMILY MEMBER"/>
    <property type="match status" value="1"/>
</dbReference>
<protein>
    <recommendedName>
        <fullName evidence="1">Anticodon-binding domain-containing protein</fullName>
    </recommendedName>
</protein>
<evidence type="ECO:0000313" key="3">
    <source>
        <dbReference type="Proteomes" id="UP000019132"/>
    </source>
</evidence>
<dbReference type="eggNOG" id="KOG2324">
    <property type="taxonomic scope" value="Eukaryota"/>
</dbReference>
<evidence type="ECO:0000313" key="2">
    <source>
        <dbReference type="EnsemblProtists" id="PYU1_T009309"/>
    </source>
</evidence>
<dbReference type="GO" id="GO:0005739">
    <property type="term" value="C:mitochondrion"/>
    <property type="evidence" value="ECO:0007669"/>
    <property type="project" value="TreeGrafter"/>
</dbReference>
<dbReference type="SUPFAM" id="SSF52954">
    <property type="entry name" value="Class II aaRS ABD-related"/>
    <property type="match status" value="1"/>
</dbReference>
<keyword evidence="3" id="KW-1185">Reference proteome</keyword>
<reference evidence="2" key="3">
    <citation type="submission" date="2015-02" db="UniProtKB">
        <authorList>
            <consortium name="EnsemblProtists"/>
        </authorList>
    </citation>
    <scope>IDENTIFICATION</scope>
    <source>
        <strain evidence="2">DAOM BR144</strain>
    </source>
</reference>
<dbReference type="InterPro" id="IPR044140">
    <property type="entry name" value="ProRS_anticodon_short"/>
</dbReference>
<evidence type="ECO:0000259" key="1">
    <source>
        <dbReference type="Pfam" id="PF03129"/>
    </source>
</evidence>
<dbReference type="InterPro" id="IPR045864">
    <property type="entry name" value="aa-tRNA-synth_II/BPL/LPL"/>
</dbReference>
<dbReference type="Gene3D" id="3.30.930.10">
    <property type="entry name" value="Bira Bifunctional Protein, Domain 2"/>
    <property type="match status" value="1"/>
</dbReference>
<reference evidence="3" key="1">
    <citation type="journal article" date="2010" name="Genome Biol.">
        <title>Genome sequence of the necrotrophic plant pathogen Pythium ultimum reveals original pathogenicity mechanisms and effector repertoire.</title>
        <authorList>
            <person name="Levesque C.A."/>
            <person name="Brouwer H."/>
            <person name="Cano L."/>
            <person name="Hamilton J.P."/>
            <person name="Holt C."/>
            <person name="Huitema E."/>
            <person name="Raffaele S."/>
            <person name="Robideau G.P."/>
            <person name="Thines M."/>
            <person name="Win J."/>
            <person name="Zerillo M.M."/>
            <person name="Beakes G.W."/>
            <person name="Boore J.L."/>
            <person name="Busam D."/>
            <person name="Dumas B."/>
            <person name="Ferriera S."/>
            <person name="Fuerstenberg S.I."/>
            <person name="Gachon C.M."/>
            <person name="Gaulin E."/>
            <person name="Govers F."/>
            <person name="Grenville-Briggs L."/>
            <person name="Horner N."/>
            <person name="Hostetler J."/>
            <person name="Jiang R.H."/>
            <person name="Johnson J."/>
            <person name="Krajaejun T."/>
            <person name="Lin H."/>
            <person name="Meijer H.J."/>
            <person name="Moore B."/>
            <person name="Morris P."/>
            <person name="Phuntmart V."/>
            <person name="Puiu D."/>
            <person name="Shetty J."/>
            <person name="Stajich J.E."/>
            <person name="Tripathy S."/>
            <person name="Wawra S."/>
            <person name="van West P."/>
            <person name="Whitty B.R."/>
            <person name="Coutinho P.M."/>
            <person name="Henrissat B."/>
            <person name="Martin F."/>
            <person name="Thomas P.D."/>
            <person name="Tyler B.M."/>
            <person name="De Vries R.P."/>
            <person name="Kamoun S."/>
            <person name="Yandell M."/>
            <person name="Tisserat N."/>
            <person name="Buell C.R."/>
        </authorList>
    </citation>
    <scope>NUCLEOTIDE SEQUENCE</scope>
    <source>
        <strain evidence="3">DAOM:BR144</strain>
    </source>
</reference>
<dbReference type="Gene3D" id="3.40.50.800">
    <property type="entry name" value="Anticodon-binding domain"/>
    <property type="match status" value="1"/>
</dbReference>
<dbReference type="CDD" id="cd00861">
    <property type="entry name" value="ProRS_anticodon_short"/>
    <property type="match status" value="1"/>
</dbReference>
<dbReference type="InterPro" id="IPR004154">
    <property type="entry name" value="Anticodon-bd"/>
</dbReference>
<dbReference type="AlphaFoldDB" id="K3WWG1"/>
<dbReference type="InterPro" id="IPR036621">
    <property type="entry name" value="Anticodon-bd_dom_sf"/>
</dbReference>
<feature type="domain" description="Anticodon-binding" evidence="1">
    <location>
        <begin position="230"/>
        <end position="331"/>
    </location>
</feature>